<keyword evidence="7" id="KW-0472">Membrane</keyword>
<dbReference type="PANTHER" id="PTHR13301">
    <property type="entry name" value="X-BOX TRANSCRIPTION FACTOR-RELATED"/>
    <property type="match status" value="1"/>
</dbReference>
<feature type="binding site" evidence="13">
    <location>
        <position position="218"/>
    </location>
    <ligand>
        <name>Mn(2+)</name>
        <dbReference type="ChEBI" id="CHEBI:29035"/>
    </ligand>
</feature>
<keyword evidence="3" id="KW-0808">Transferase</keyword>
<dbReference type="FunFam" id="3.90.550.10:FF:000135">
    <property type="entry name" value="Cellulose synthase-like protein G3"/>
    <property type="match status" value="1"/>
</dbReference>
<protein>
    <recommendedName>
        <fullName evidence="16">Cellulose synthase-like protein G3</fullName>
    </recommendedName>
</protein>
<evidence type="ECO:0000256" key="10">
    <source>
        <dbReference type="ARBA" id="ARBA00061657"/>
    </source>
</evidence>
<evidence type="ECO:0000256" key="11">
    <source>
        <dbReference type="PIRSR" id="PIRSR605150-1"/>
    </source>
</evidence>
<keyword evidence="5" id="KW-1133">Transmembrane helix</keyword>
<feature type="binding site" evidence="13">
    <location>
        <position position="242"/>
    </location>
    <ligand>
        <name>Mn(2+)</name>
        <dbReference type="ChEBI" id="CHEBI:29035"/>
    </ligand>
</feature>
<evidence type="ECO:0008006" key="16">
    <source>
        <dbReference type="Google" id="ProtNLM"/>
    </source>
</evidence>
<dbReference type="GO" id="GO:0000139">
    <property type="term" value="C:Golgi membrane"/>
    <property type="evidence" value="ECO:0007669"/>
    <property type="project" value="UniProtKB-SubCell"/>
</dbReference>
<evidence type="ECO:0000313" key="14">
    <source>
        <dbReference type="EMBL" id="RZC68356.1"/>
    </source>
</evidence>
<dbReference type="InterPro" id="IPR005150">
    <property type="entry name" value="Cellulose_synth"/>
</dbReference>
<evidence type="ECO:0000256" key="5">
    <source>
        <dbReference type="ARBA" id="ARBA00022989"/>
    </source>
</evidence>
<evidence type="ECO:0000256" key="4">
    <source>
        <dbReference type="ARBA" id="ARBA00022692"/>
    </source>
</evidence>
<feature type="binding site" evidence="12">
    <location>
        <position position="50"/>
    </location>
    <ligand>
        <name>UDP-alpha-D-glucose</name>
        <dbReference type="ChEBI" id="CHEBI:58885"/>
    </ligand>
</feature>
<evidence type="ECO:0000256" key="3">
    <source>
        <dbReference type="ARBA" id="ARBA00022679"/>
    </source>
</evidence>
<evidence type="ECO:0000256" key="9">
    <source>
        <dbReference type="ARBA" id="ARBA00037405"/>
    </source>
</evidence>
<evidence type="ECO:0000256" key="6">
    <source>
        <dbReference type="ARBA" id="ARBA00023034"/>
    </source>
</evidence>
<comment type="subcellular location">
    <subcellularLocation>
        <location evidence="1">Golgi apparatus membrane</location>
        <topology evidence="1">Multi-pass membrane protein</topology>
    </subcellularLocation>
</comment>
<accession>A0A4Y7K6A3</accession>
<evidence type="ECO:0000256" key="12">
    <source>
        <dbReference type="PIRSR" id="PIRSR605150-2"/>
    </source>
</evidence>
<dbReference type="SUPFAM" id="SSF53448">
    <property type="entry name" value="Nucleotide-diphospho-sugar transferases"/>
    <property type="match status" value="1"/>
</dbReference>
<dbReference type="Gene3D" id="3.90.550.10">
    <property type="entry name" value="Spore Coat Polysaccharide Biosynthesis Protein SpsA, Chain A"/>
    <property type="match status" value="1"/>
</dbReference>
<sequence>MIFAFMWATTQSFRWRPIRRSVYPENLIQVTRDCDFPKLDVFICTADPYKEPPMGVVNTALSVMAYNYPSDKISVYVSDDGGSELTLFAFMEAAKFATHWLPFCKKYKIEDRCPAAYFSSSHCSSTTHAEELKMMYETMKMKVESIIDRGCVGDEHIKTDKQREAFDRWADGFTRQNHPTVVQVLLETGKDKDITGVEMPNLVYVSRQKSKASHHHFKAGALNVLLRVSAAMTNAPLILTLDCDMYSNDPNTPRQMLCFMLDLKMSKYGFVQFPQRFHGINKNDIYGGENKRLFQINPIGMDGLAGTNYVGTGTFFRRRAFFGGPSSYVSAEKPELNPNHVVDKSIQSEAVLEMAQSVASCEYENGTRWGYKMGFRYGSLVEDYFTGYQLNCEGWDSVFYHPDRAAFWGDIPINLDDVLSQNKRWCVGLLEVAFSKYSPIIFGTKSRGILMGLAYSHFAFWGIWSIPVTIYAFIPQLTLLNGVSPFPKVRTLHDVSGSSVTYLNLGSSCMYSFSLDLTSKTA</sequence>
<proteinExistence type="inferred from homology"/>
<evidence type="ECO:0000313" key="15">
    <source>
        <dbReference type="Proteomes" id="UP000316621"/>
    </source>
</evidence>
<reference evidence="14 15" key="1">
    <citation type="journal article" date="2018" name="Science">
        <title>The opium poppy genome and morphinan production.</title>
        <authorList>
            <person name="Guo L."/>
            <person name="Winzer T."/>
            <person name="Yang X."/>
            <person name="Li Y."/>
            <person name="Ning Z."/>
            <person name="He Z."/>
            <person name="Teodor R."/>
            <person name="Lu Y."/>
            <person name="Bowser T.A."/>
            <person name="Graham I.A."/>
            <person name="Ye K."/>
        </authorList>
    </citation>
    <scope>NUCLEOTIDE SEQUENCE [LARGE SCALE GENOMIC DNA]</scope>
    <source>
        <strain evidence="15">cv. HN1</strain>
        <tissue evidence="14">Leaves</tissue>
    </source>
</reference>
<dbReference type="OMA" id="FIWANGQ"/>
<evidence type="ECO:0000256" key="13">
    <source>
        <dbReference type="PIRSR" id="PIRSR605150-3"/>
    </source>
</evidence>
<dbReference type="GO" id="GO:0016760">
    <property type="term" value="F:cellulose synthase (UDP-forming) activity"/>
    <property type="evidence" value="ECO:0007669"/>
    <property type="project" value="InterPro"/>
</dbReference>
<dbReference type="Proteomes" id="UP000316621">
    <property type="component" value="Chromosome 7"/>
</dbReference>
<evidence type="ECO:0000256" key="1">
    <source>
        <dbReference type="ARBA" id="ARBA00004653"/>
    </source>
</evidence>
<comment type="function">
    <text evidence="9">Thought to be a Golgi-localized beta-glycan synthase that polymerize the backbones of noncellulosic polysaccharides (hemicelluloses) of plant cell wall.</text>
</comment>
<keyword evidence="6" id="KW-0333">Golgi apparatus</keyword>
<evidence type="ECO:0000256" key="8">
    <source>
        <dbReference type="ARBA" id="ARBA00023316"/>
    </source>
</evidence>
<dbReference type="AlphaFoldDB" id="A0A4Y7K6A3"/>
<feature type="active site" evidence="11">
    <location>
        <position position="80"/>
    </location>
</feature>
<dbReference type="EMBL" id="CM010721">
    <property type="protein sequence ID" value="RZC68356.1"/>
    <property type="molecule type" value="Genomic_DNA"/>
</dbReference>
<dbReference type="GO" id="GO:0030244">
    <property type="term" value="P:cellulose biosynthetic process"/>
    <property type="evidence" value="ECO:0007669"/>
    <property type="project" value="InterPro"/>
</dbReference>
<keyword evidence="2" id="KW-0328">Glycosyltransferase</keyword>
<keyword evidence="4" id="KW-0812">Transmembrane</keyword>
<feature type="binding site" evidence="12">
    <location>
        <position position="51"/>
    </location>
    <ligand>
        <name>UDP-alpha-D-glucose</name>
        <dbReference type="ChEBI" id="CHEBI:58885"/>
    </ligand>
</feature>
<dbReference type="FunFam" id="3.90.550.10:FF:000138">
    <property type="entry name" value="Cellulose synthase isolog"/>
    <property type="match status" value="1"/>
</dbReference>
<keyword evidence="15" id="KW-1185">Reference proteome</keyword>
<dbReference type="GO" id="GO:0071555">
    <property type="term" value="P:cell wall organization"/>
    <property type="evidence" value="ECO:0007669"/>
    <property type="project" value="UniProtKB-KW"/>
</dbReference>
<evidence type="ECO:0000256" key="2">
    <source>
        <dbReference type="ARBA" id="ARBA00022676"/>
    </source>
</evidence>
<keyword evidence="8" id="KW-0961">Cell wall biogenesis/degradation</keyword>
<name>A0A4Y7K6A3_PAPSO</name>
<feature type="active site" evidence="11">
    <location>
        <position position="383"/>
    </location>
</feature>
<dbReference type="Pfam" id="PF03552">
    <property type="entry name" value="Cellulose_synt"/>
    <property type="match status" value="2"/>
</dbReference>
<organism evidence="14 15">
    <name type="scientific">Papaver somniferum</name>
    <name type="common">Opium poppy</name>
    <dbReference type="NCBI Taxonomy" id="3469"/>
    <lineage>
        <taxon>Eukaryota</taxon>
        <taxon>Viridiplantae</taxon>
        <taxon>Streptophyta</taxon>
        <taxon>Embryophyta</taxon>
        <taxon>Tracheophyta</taxon>
        <taxon>Spermatophyta</taxon>
        <taxon>Magnoliopsida</taxon>
        <taxon>Ranunculales</taxon>
        <taxon>Papaveraceae</taxon>
        <taxon>Papaveroideae</taxon>
        <taxon>Papaver</taxon>
    </lineage>
</organism>
<feature type="binding site" evidence="12">
    <location>
        <position position="80"/>
    </location>
    <ligand>
        <name>UDP-alpha-D-glucose</name>
        <dbReference type="ChEBI" id="CHEBI:58885"/>
    </ligand>
</feature>
<dbReference type="InterPro" id="IPR029044">
    <property type="entry name" value="Nucleotide-diphossugar_trans"/>
</dbReference>
<comment type="similarity">
    <text evidence="10">Belongs to the glycosyltransferase 2 family. Plant cellulose synthase-like G subfamily.</text>
</comment>
<gene>
    <name evidence="14" type="ORF">C5167_031614</name>
</gene>
<evidence type="ECO:0000256" key="7">
    <source>
        <dbReference type="ARBA" id="ARBA00023136"/>
    </source>
</evidence>
<dbReference type="Gramene" id="RZC68356">
    <property type="protein sequence ID" value="RZC68356"/>
    <property type="gene ID" value="C5167_031614"/>
</dbReference>